<dbReference type="InterPro" id="IPR036388">
    <property type="entry name" value="WH-like_DNA-bd_sf"/>
</dbReference>
<dbReference type="InterPro" id="IPR013324">
    <property type="entry name" value="RNA_pol_sigma_r3/r4-like"/>
</dbReference>
<keyword evidence="2" id="KW-0805">Transcription regulation</keyword>
<dbReference type="NCBIfam" id="TIGR02937">
    <property type="entry name" value="sigma70-ECF"/>
    <property type="match status" value="1"/>
</dbReference>
<evidence type="ECO:0000256" key="3">
    <source>
        <dbReference type="ARBA" id="ARBA00023082"/>
    </source>
</evidence>
<organism evidence="6 7">
    <name type="scientific">Pontiella agarivorans</name>
    <dbReference type="NCBI Taxonomy" id="3038953"/>
    <lineage>
        <taxon>Bacteria</taxon>
        <taxon>Pseudomonadati</taxon>
        <taxon>Kiritimatiellota</taxon>
        <taxon>Kiritimatiellia</taxon>
        <taxon>Kiritimatiellales</taxon>
        <taxon>Pontiellaceae</taxon>
        <taxon>Pontiella</taxon>
    </lineage>
</organism>
<proteinExistence type="inferred from homology"/>
<dbReference type="InterPro" id="IPR013325">
    <property type="entry name" value="RNA_pol_sigma_r2"/>
</dbReference>
<name>A0ABU5MW17_9BACT</name>
<dbReference type="InterPro" id="IPR039425">
    <property type="entry name" value="RNA_pol_sigma-70-like"/>
</dbReference>
<comment type="similarity">
    <text evidence="1">Belongs to the sigma-70 factor family. ECF subfamily.</text>
</comment>
<dbReference type="Gene3D" id="1.10.10.10">
    <property type="entry name" value="Winged helix-like DNA-binding domain superfamily/Winged helix DNA-binding domain"/>
    <property type="match status" value="1"/>
</dbReference>
<dbReference type="InterPro" id="IPR014331">
    <property type="entry name" value="RNA_pol_sigma70_ECF_RHOBA"/>
</dbReference>
<gene>
    <name evidence="6" type="ORF">P9H32_06905</name>
</gene>
<accession>A0ABU5MW17</accession>
<feature type="domain" description="RNA polymerase sigma-70 region 2" evidence="5">
    <location>
        <begin position="12"/>
        <end position="79"/>
    </location>
</feature>
<evidence type="ECO:0000313" key="6">
    <source>
        <dbReference type="EMBL" id="MDZ8118357.1"/>
    </source>
</evidence>
<dbReference type="PANTHER" id="PTHR43133">
    <property type="entry name" value="RNA POLYMERASE ECF-TYPE SIGMA FACTO"/>
    <property type="match status" value="1"/>
</dbReference>
<evidence type="ECO:0000256" key="2">
    <source>
        <dbReference type="ARBA" id="ARBA00023015"/>
    </source>
</evidence>
<keyword evidence="3" id="KW-0731">Sigma factor</keyword>
<comment type="caution">
    <text evidence="6">The sequence shown here is derived from an EMBL/GenBank/DDBJ whole genome shotgun (WGS) entry which is preliminary data.</text>
</comment>
<dbReference type="Proteomes" id="UP001290861">
    <property type="component" value="Unassembled WGS sequence"/>
</dbReference>
<dbReference type="Pfam" id="PF04542">
    <property type="entry name" value="Sigma70_r2"/>
    <property type="match status" value="1"/>
</dbReference>
<evidence type="ECO:0000256" key="1">
    <source>
        <dbReference type="ARBA" id="ARBA00010641"/>
    </source>
</evidence>
<keyword evidence="7" id="KW-1185">Reference proteome</keyword>
<dbReference type="NCBIfam" id="TIGR02989">
    <property type="entry name" value="Sig-70_gvs1"/>
    <property type="match status" value="1"/>
</dbReference>
<evidence type="ECO:0000259" key="5">
    <source>
        <dbReference type="Pfam" id="PF04542"/>
    </source>
</evidence>
<dbReference type="Gene3D" id="1.10.1740.10">
    <property type="match status" value="1"/>
</dbReference>
<dbReference type="SUPFAM" id="SSF88659">
    <property type="entry name" value="Sigma3 and sigma4 domains of RNA polymerase sigma factors"/>
    <property type="match status" value="1"/>
</dbReference>
<reference evidence="6 7" key="1">
    <citation type="journal article" date="2024" name="Appl. Environ. Microbiol.">
        <title>Pontiella agarivorans sp. nov., a novel marine anaerobic bacterium capable of degrading macroalgal polysaccharides and fixing nitrogen.</title>
        <authorList>
            <person name="Liu N."/>
            <person name="Kivenson V."/>
            <person name="Peng X."/>
            <person name="Cui Z."/>
            <person name="Lankiewicz T.S."/>
            <person name="Gosselin K.M."/>
            <person name="English C.J."/>
            <person name="Blair E.M."/>
            <person name="O'Malley M.A."/>
            <person name="Valentine D.L."/>
        </authorList>
    </citation>
    <scope>NUCLEOTIDE SEQUENCE [LARGE SCALE GENOMIC DNA]</scope>
    <source>
        <strain evidence="6 7">NLcol2</strain>
    </source>
</reference>
<dbReference type="InterPro" id="IPR007627">
    <property type="entry name" value="RNA_pol_sigma70_r2"/>
</dbReference>
<dbReference type="InterPro" id="IPR014284">
    <property type="entry name" value="RNA_pol_sigma-70_dom"/>
</dbReference>
<evidence type="ECO:0000256" key="4">
    <source>
        <dbReference type="ARBA" id="ARBA00023163"/>
    </source>
</evidence>
<sequence length="175" mass="20312">MRDDDMLNFDHLVREHHAGLRAFIRALGVDEAWVDDMAQEVFIVAFRKQAEFRKTEDFGKWLRGIARRQVMGERTKTARRHRIMHEGITDVLLSLGIEKHEPEPNRERVVNTMKNCVGKLGEPQRELLRCRYEEGRQCKELAAEFSSSAAAIRKQLQRIRTAVRKCMKQAVGDPA</sequence>
<protein>
    <submittedName>
        <fullName evidence="6">Sigma-70 family RNA polymerase sigma factor</fullName>
    </submittedName>
</protein>
<evidence type="ECO:0000313" key="7">
    <source>
        <dbReference type="Proteomes" id="UP001290861"/>
    </source>
</evidence>
<dbReference type="SUPFAM" id="SSF88946">
    <property type="entry name" value="Sigma2 domain of RNA polymerase sigma factors"/>
    <property type="match status" value="1"/>
</dbReference>
<keyword evidence="4" id="KW-0804">Transcription</keyword>
<dbReference type="EMBL" id="JARVCO010000007">
    <property type="protein sequence ID" value="MDZ8118357.1"/>
    <property type="molecule type" value="Genomic_DNA"/>
</dbReference>
<dbReference type="PANTHER" id="PTHR43133:SF51">
    <property type="entry name" value="RNA POLYMERASE SIGMA FACTOR"/>
    <property type="match status" value="1"/>
</dbReference>